<evidence type="ECO:0000259" key="9">
    <source>
        <dbReference type="PROSITE" id="PS50262"/>
    </source>
</evidence>
<evidence type="ECO:0000313" key="11">
    <source>
        <dbReference type="Proteomes" id="UP000005408"/>
    </source>
</evidence>
<keyword evidence="6" id="KW-0675">Receptor</keyword>
<dbReference type="Proteomes" id="UP000005408">
    <property type="component" value="Unassembled WGS sequence"/>
</dbReference>
<evidence type="ECO:0000256" key="3">
    <source>
        <dbReference type="ARBA" id="ARBA00022989"/>
    </source>
</evidence>
<dbReference type="Gene3D" id="1.20.1070.10">
    <property type="entry name" value="Rhodopsin 7-helix transmembrane proteins"/>
    <property type="match status" value="1"/>
</dbReference>
<keyword evidence="11" id="KW-1185">Reference proteome</keyword>
<evidence type="ECO:0000256" key="4">
    <source>
        <dbReference type="ARBA" id="ARBA00023040"/>
    </source>
</evidence>
<dbReference type="EnsemblMetazoa" id="G17039.17">
    <property type="protein sequence ID" value="G17039.17:cds"/>
    <property type="gene ID" value="G17039"/>
</dbReference>
<keyword evidence="4" id="KW-0297">G-protein coupled receptor</keyword>
<name>A0A8W8J7C8_MAGGI</name>
<evidence type="ECO:0000313" key="10">
    <source>
        <dbReference type="EnsemblMetazoa" id="G17039.11:cds"/>
    </source>
</evidence>
<feature type="transmembrane region" description="Helical" evidence="8">
    <location>
        <begin position="261"/>
        <end position="279"/>
    </location>
</feature>
<dbReference type="Pfam" id="PF00001">
    <property type="entry name" value="7tm_1"/>
    <property type="match status" value="1"/>
</dbReference>
<accession>A0A8W8J7C8</accession>
<evidence type="ECO:0000256" key="1">
    <source>
        <dbReference type="ARBA" id="ARBA00004141"/>
    </source>
</evidence>
<feature type="transmembrane region" description="Helical" evidence="8">
    <location>
        <begin position="207"/>
        <end position="227"/>
    </location>
</feature>
<evidence type="ECO:0000256" key="6">
    <source>
        <dbReference type="ARBA" id="ARBA00023170"/>
    </source>
</evidence>
<dbReference type="PANTHER" id="PTHR24243:SF230">
    <property type="entry name" value="G-PROTEIN COUPLED RECEPTORS FAMILY 1 PROFILE DOMAIN-CONTAINING PROTEIN"/>
    <property type="match status" value="1"/>
</dbReference>
<dbReference type="GO" id="GO:0004930">
    <property type="term" value="F:G protein-coupled receptor activity"/>
    <property type="evidence" value="ECO:0007669"/>
    <property type="project" value="UniProtKB-KW"/>
</dbReference>
<dbReference type="EnsemblMetazoa" id="G17039.12">
    <property type="protein sequence ID" value="G17039.12:cds"/>
    <property type="gene ID" value="G17039"/>
</dbReference>
<evidence type="ECO:0000256" key="7">
    <source>
        <dbReference type="ARBA" id="ARBA00023224"/>
    </source>
</evidence>
<keyword evidence="2 8" id="KW-0812">Transmembrane</keyword>
<evidence type="ECO:0000256" key="2">
    <source>
        <dbReference type="ARBA" id="ARBA00022692"/>
    </source>
</evidence>
<proteinExistence type="predicted"/>
<dbReference type="PANTHER" id="PTHR24243">
    <property type="entry name" value="G-PROTEIN COUPLED RECEPTOR"/>
    <property type="match status" value="1"/>
</dbReference>
<organism evidence="10 11">
    <name type="scientific">Magallana gigas</name>
    <name type="common">Pacific oyster</name>
    <name type="synonym">Crassostrea gigas</name>
    <dbReference type="NCBI Taxonomy" id="29159"/>
    <lineage>
        <taxon>Eukaryota</taxon>
        <taxon>Metazoa</taxon>
        <taxon>Spiralia</taxon>
        <taxon>Lophotrochozoa</taxon>
        <taxon>Mollusca</taxon>
        <taxon>Bivalvia</taxon>
        <taxon>Autobranchia</taxon>
        <taxon>Pteriomorphia</taxon>
        <taxon>Ostreida</taxon>
        <taxon>Ostreoidea</taxon>
        <taxon>Ostreidae</taxon>
        <taxon>Magallana</taxon>
    </lineage>
</organism>
<dbReference type="SUPFAM" id="SSF81321">
    <property type="entry name" value="Family A G protein-coupled receptor-like"/>
    <property type="match status" value="1"/>
</dbReference>
<dbReference type="PROSITE" id="PS50262">
    <property type="entry name" value="G_PROTEIN_RECEP_F1_2"/>
    <property type="match status" value="1"/>
</dbReference>
<feature type="domain" description="G-protein coupled receptors family 1 profile" evidence="9">
    <location>
        <begin position="54"/>
        <end position="328"/>
    </location>
</feature>
<feature type="transmembrane region" description="Helical" evidence="8">
    <location>
        <begin position="112"/>
        <end position="133"/>
    </location>
</feature>
<dbReference type="EnsemblMetazoa" id="G17039.11">
    <property type="protein sequence ID" value="G17039.11:cds"/>
    <property type="gene ID" value="G17039"/>
</dbReference>
<comment type="subcellular location">
    <subcellularLocation>
        <location evidence="1">Membrane</location>
        <topology evidence="1">Multi-pass membrane protein</topology>
    </subcellularLocation>
</comment>
<dbReference type="InterPro" id="IPR017452">
    <property type="entry name" value="GPCR_Rhodpsn_7TM"/>
</dbReference>
<dbReference type="GO" id="GO:0005886">
    <property type="term" value="C:plasma membrane"/>
    <property type="evidence" value="ECO:0007669"/>
    <property type="project" value="TreeGrafter"/>
</dbReference>
<keyword evidence="3 8" id="KW-1133">Transmembrane helix</keyword>
<keyword evidence="7" id="KW-0807">Transducer</keyword>
<sequence length="368" mass="42176">MDRQNFTTLYEASGMNDTQEMPGLSGPSAPEHFKAIQDFVKVVSPITFCLGYPLNWLVFYIFSRSKLKTTSSSRYIAAIAFVDNVVIFTYFMTHLSHYYNVPVYNIYGACQFLNYFNCIGIFLSIWYVTALVIDKFIGLYWPVKRSEYCTEFRAKCVTVLFAIFSIVMYHYLLWTVGNKVSGHTTLCMPYHAPSLMETWSFLNHVDYVIVAIIPYLTIVILLGLIIVKLCTYKSNVRQVRGSLRGRLPSVNTEQEFKTMPLVIAVAVTTIALGLLFNIYRIFRIMDQNTHTVALCFYQISFACKFFSYVMTSESFRDHLTMLCRQCIYHGPGIPLCRGHSESEPTTFISVNQQTHSSTEDHCIIEGTV</sequence>
<feature type="transmembrane region" description="Helical" evidence="8">
    <location>
        <begin position="154"/>
        <end position="172"/>
    </location>
</feature>
<dbReference type="InterPro" id="IPR000276">
    <property type="entry name" value="GPCR_Rhodpsn"/>
</dbReference>
<feature type="transmembrane region" description="Helical" evidence="8">
    <location>
        <begin position="42"/>
        <end position="63"/>
    </location>
</feature>
<reference evidence="10" key="1">
    <citation type="submission" date="2022-08" db="UniProtKB">
        <authorList>
            <consortium name="EnsemblMetazoa"/>
        </authorList>
    </citation>
    <scope>IDENTIFICATION</scope>
    <source>
        <strain evidence="10">05x7-T-G4-1.051#20</strain>
    </source>
</reference>
<feature type="transmembrane region" description="Helical" evidence="8">
    <location>
        <begin position="75"/>
        <end position="92"/>
    </location>
</feature>
<dbReference type="AlphaFoldDB" id="A0A8W8J7C8"/>
<protein>
    <recommendedName>
        <fullName evidence="9">G-protein coupled receptors family 1 profile domain-containing protein</fullName>
    </recommendedName>
</protein>
<evidence type="ECO:0000256" key="5">
    <source>
        <dbReference type="ARBA" id="ARBA00023136"/>
    </source>
</evidence>
<evidence type="ECO:0000256" key="8">
    <source>
        <dbReference type="SAM" id="Phobius"/>
    </source>
</evidence>
<keyword evidence="5 8" id="KW-0472">Membrane</keyword>